<gene>
    <name evidence="2" type="ORF">DmAi_02150</name>
</gene>
<reference evidence="2 3" key="1">
    <citation type="journal article" date="2020" name="Cell Rep.">
        <title>Local necrotic cells trigger systemic immune activation via gut microbiome dysbiosis in Drosophila.</title>
        <authorList>
            <person name="Kosakamoto H."/>
            <person name="Yamauchi T."/>
            <person name="Akuzawa-Tokita Y."/>
            <person name="Nishimura K."/>
            <person name="Soga T."/>
            <person name="Murakami T."/>
            <person name="Mori H."/>
            <person name="Yamamoto K."/>
            <person name="Miyazaki R."/>
            <person name="Koto A."/>
            <person name="Miura M."/>
            <person name="Obata F."/>
        </authorList>
    </citation>
    <scope>NUCLEOTIDE SEQUENCE [LARGE SCALE GENOMIC DNA]</scope>
    <source>
        <strain evidence="2 3">Ai</strain>
    </source>
</reference>
<keyword evidence="1" id="KW-1133">Transmembrane helix</keyword>
<sequence>MDRGSPEIITRGLVRKQDGFNAKFLTILIFSNGFYAVLLTIAGFEGR</sequence>
<evidence type="ECO:0000256" key="1">
    <source>
        <dbReference type="SAM" id="Phobius"/>
    </source>
</evidence>
<keyword evidence="1" id="KW-0812">Transmembrane</keyword>
<dbReference type="AlphaFoldDB" id="A0A6V8I6A9"/>
<comment type="caution">
    <text evidence="2">The sequence shown here is derived from an EMBL/GenBank/DDBJ whole genome shotgun (WGS) entry which is preliminary data.</text>
</comment>
<dbReference type="EMBL" id="BLJP01000001">
    <property type="protein sequence ID" value="GFE92156.1"/>
    <property type="molecule type" value="Genomic_DNA"/>
</dbReference>
<feature type="transmembrane region" description="Helical" evidence="1">
    <location>
        <begin position="20"/>
        <end position="44"/>
    </location>
</feature>
<keyword evidence="1" id="KW-0472">Membrane</keyword>
<dbReference type="Proteomes" id="UP000548726">
    <property type="component" value="Unassembled WGS sequence"/>
</dbReference>
<accession>A0A6V8I6A9</accession>
<proteinExistence type="predicted"/>
<keyword evidence="3" id="KW-1185">Reference proteome</keyword>
<protein>
    <submittedName>
        <fullName evidence="2">Uncharacterized protein</fullName>
    </submittedName>
</protein>
<evidence type="ECO:0000313" key="2">
    <source>
        <dbReference type="EMBL" id="GFE92156.1"/>
    </source>
</evidence>
<evidence type="ECO:0000313" key="3">
    <source>
        <dbReference type="Proteomes" id="UP000548726"/>
    </source>
</evidence>
<organism evidence="2 3">
    <name type="scientific">Acetobacter persici</name>
    <dbReference type="NCBI Taxonomy" id="1076596"/>
    <lineage>
        <taxon>Bacteria</taxon>
        <taxon>Pseudomonadati</taxon>
        <taxon>Pseudomonadota</taxon>
        <taxon>Alphaproteobacteria</taxon>
        <taxon>Acetobacterales</taxon>
        <taxon>Acetobacteraceae</taxon>
        <taxon>Acetobacter</taxon>
    </lineage>
</organism>
<name>A0A6V8I6A9_9PROT</name>